<reference evidence="2" key="1">
    <citation type="submission" date="2009-11" db="EMBL/GenBank/DDBJ databases">
        <authorList>
            <consortium name="The Broad Institute Genome Sequencing Platform"/>
            <person name="Ward D."/>
            <person name="Feldgarden M."/>
            <person name="Earl A."/>
            <person name="Young S.K."/>
            <person name="Zeng Q."/>
            <person name="Koehrsen M."/>
            <person name="Alvarado L."/>
            <person name="Berlin A."/>
            <person name="Bochicchio J."/>
            <person name="Borenstein D."/>
            <person name="Chapman S.B."/>
            <person name="Chen Z."/>
            <person name="Engels R."/>
            <person name="Freedman E."/>
            <person name="Gellesch M."/>
            <person name="Goldberg J."/>
            <person name="Griggs A."/>
            <person name="Gujja S."/>
            <person name="Heilman E."/>
            <person name="Heiman D."/>
            <person name="Hepburn T."/>
            <person name="Howarth C."/>
            <person name="Jen D."/>
            <person name="Larson L."/>
            <person name="Lewis B."/>
            <person name="Mehta T."/>
            <person name="Park D."/>
            <person name="Pearson M."/>
            <person name="Roberts A."/>
            <person name="Saif S."/>
            <person name="Shea T."/>
            <person name="Shenoy N."/>
            <person name="Sisk P."/>
            <person name="Stolte C."/>
            <person name="Sykes S."/>
            <person name="Thomson T."/>
            <person name="Walk T."/>
            <person name="White J."/>
            <person name="Yandava C."/>
            <person name="Izard J."/>
            <person name="Baranova O.V."/>
            <person name="Blanton J.M."/>
            <person name="Tanner A.C."/>
            <person name="Dewhirst F.E."/>
            <person name="Haas B."/>
            <person name="Nusbaum C."/>
            <person name="Birren B."/>
        </authorList>
    </citation>
    <scope>NUCLEOTIDE SEQUENCE [LARGE SCALE GENOMIC DNA]</scope>
    <source>
        <strain evidence="2">1-1 BBBD Race 1</strain>
    </source>
</reference>
<name>A0A180G699_PUCT1</name>
<evidence type="ECO:0000313" key="3">
    <source>
        <dbReference type="EnsemblFungi" id="PTTG_29136-t43_1-p1"/>
    </source>
</evidence>
<keyword evidence="1" id="KW-0732">Signal</keyword>
<dbReference type="OrthoDB" id="2500177at2759"/>
<accession>A0A180G699</accession>
<protein>
    <submittedName>
        <fullName evidence="2 3">Uncharacterized protein</fullName>
    </submittedName>
</protein>
<keyword evidence="4" id="KW-1185">Reference proteome</keyword>
<feature type="signal peptide" evidence="1">
    <location>
        <begin position="1"/>
        <end position="23"/>
    </location>
</feature>
<dbReference type="EMBL" id="ADAS02000208">
    <property type="protein sequence ID" value="OAV88138.1"/>
    <property type="molecule type" value="Genomic_DNA"/>
</dbReference>
<dbReference type="Proteomes" id="UP000005240">
    <property type="component" value="Unassembled WGS sequence"/>
</dbReference>
<gene>
    <name evidence="2" type="ORF">PTTG_29136</name>
</gene>
<proteinExistence type="predicted"/>
<dbReference type="AlphaFoldDB" id="A0A180G699"/>
<feature type="chain" id="PRO_5008109597" evidence="1">
    <location>
        <begin position="24"/>
        <end position="311"/>
    </location>
</feature>
<dbReference type="EnsemblFungi" id="PTTG_29136-t43_1">
    <property type="protein sequence ID" value="PTTG_29136-t43_1-p1"/>
    <property type="gene ID" value="PTTG_29136"/>
</dbReference>
<evidence type="ECO:0000313" key="4">
    <source>
        <dbReference type="Proteomes" id="UP000005240"/>
    </source>
</evidence>
<reference evidence="2" key="2">
    <citation type="submission" date="2016-05" db="EMBL/GenBank/DDBJ databases">
        <title>Comparative analysis highlights variable genome content of wheat rusts and divergence of the mating loci.</title>
        <authorList>
            <person name="Cuomo C.A."/>
            <person name="Bakkeren G."/>
            <person name="Szabo L."/>
            <person name="Khalil H."/>
            <person name="Joly D."/>
            <person name="Goldberg J."/>
            <person name="Young S."/>
            <person name="Zeng Q."/>
            <person name="Fellers J."/>
        </authorList>
    </citation>
    <scope>NUCLEOTIDE SEQUENCE [LARGE SCALE GENOMIC DNA]</scope>
    <source>
        <strain evidence="2">1-1 BBBD Race 1</strain>
    </source>
</reference>
<reference evidence="3 4" key="3">
    <citation type="journal article" date="2017" name="G3 (Bethesda)">
        <title>Comparative analysis highlights variable genome content of wheat rusts and divergence of the mating loci.</title>
        <authorList>
            <person name="Cuomo C.A."/>
            <person name="Bakkeren G."/>
            <person name="Khalil H.B."/>
            <person name="Panwar V."/>
            <person name="Joly D."/>
            <person name="Linning R."/>
            <person name="Sakthikumar S."/>
            <person name="Song X."/>
            <person name="Adiconis X."/>
            <person name="Fan L."/>
            <person name="Goldberg J.M."/>
            <person name="Levin J.Z."/>
            <person name="Young S."/>
            <person name="Zeng Q."/>
            <person name="Anikster Y."/>
            <person name="Bruce M."/>
            <person name="Wang M."/>
            <person name="Yin C."/>
            <person name="McCallum B."/>
            <person name="Szabo L.J."/>
            <person name="Hulbert S."/>
            <person name="Chen X."/>
            <person name="Fellers J.P."/>
        </authorList>
    </citation>
    <scope>NUCLEOTIDE SEQUENCE</scope>
    <source>
        <strain evidence="4">Isolate 1-1 / race 1 (BBBD)</strain>
        <strain evidence="3">isolate 1-1 / race 1 (BBBD)</strain>
    </source>
</reference>
<organism evidence="2">
    <name type="scientific">Puccinia triticina (isolate 1-1 / race 1 (BBBD))</name>
    <name type="common">Brown leaf rust fungus</name>
    <dbReference type="NCBI Taxonomy" id="630390"/>
    <lineage>
        <taxon>Eukaryota</taxon>
        <taxon>Fungi</taxon>
        <taxon>Dikarya</taxon>
        <taxon>Basidiomycota</taxon>
        <taxon>Pucciniomycotina</taxon>
        <taxon>Pucciniomycetes</taxon>
        <taxon>Pucciniales</taxon>
        <taxon>Pucciniaceae</taxon>
        <taxon>Puccinia</taxon>
    </lineage>
</organism>
<sequence length="311" mass="35779">MRFTASNLCLSIFICQLADHTKGVFTPSTILEAAPSFSESPRASSTAASVEFWIFPAQFHEVGQDVEVSEAPSYWSLERRHAKYMKDQDNAMNDPKYTAEYHKNAVEDPQEVLEDSPGVGAEKWQKMQAEHEARKIPLEFKHMMERPGTTVAQVKQWIRTLYSAISLAEQRNQLKTPHMAASALYGLYSLILRYPEDEELLHKFELLNPSAGFSPEIANLDKFREIFEKDLQISKAVSIYREEREEPLKALAANFSSSSSHKRVVTLAVFYNVLTQYPTDQLYRTQFQRIFSQPTLFPHEQELIKHVPYHT</sequence>
<reference evidence="3" key="4">
    <citation type="submission" date="2025-05" db="UniProtKB">
        <authorList>
            <consortium name="EnsemblFungi"/>
        </authorList>
    </citation>
    <scope>IDENTIFICATION</scope>
    <source>
        <strain evidence="3">isolate 1-1 / race 1 (BBBD)</strain>
    </source>
</reference>
<dbReference type="VEuPathDB" id="FungiDB:PTTG_29136"/>
<evidence type="ECO:0000313" key="2">
    <source>
        <dbReference type="EMBL" id="OAV88138.1"/>
    </source>
</evidence>
<evidence type="ECO:0000256" key="1">
    <source>
        <dbReference type="SAM" id="SignalP"/>
    </source>
</evidence>